<sequence length="74" mass="8585">MQTRANENARHSVLTSWHSELPSEDPSCTQKEQISIYFLGTSHLRKVYYCARDGAQRGPYFCASEFFQKFGTQF</sequence>
<keyword evidence="3" id="KW-1185">Reference proteome</keyword>
<dbReference type="Proteomes" id="UP000024635">
    <property type="component" value="Unassembled WGS sequence"/>
</dbReference>
<dbReference type="AlphaFoldDB" id="A0A016VC02"/>
<accession>A0A016VC02</accession>
<gene>
    <name evidence="2" type="primary">Acey_s0012.g1602</name>
    <name evidence="2" type="ORF">Y032_0012g1602</name>
</gene>
<evidence type="ECO:0000313" key="2">
    <source>
        <dbReference type="EMBL" id="EYC24950.1"/>
    </source>
</evidence>
<proteinExistence type="predicted"/>
<organism evidence="2 3">
    <name type="scientific">Ancylostoma ceylanicum</name>
    <dbReference type="NCBI Taxonomy" id="53326"/>
    <lineage>
        <taxon>Eukaryota</taxon>
        <taxon>Metazoa</taxon>
        <taxon>Ecdysozoa</taxon>
        <taxon>Nematoda</taxon>
        <taxon>Chromadorea</taxon>
        <taxon>Rhabditida</taxon>
        <taxon>Rhabditina</taxon>
        <taxon>Rhabditomorpha</taxon>
        <taxon>Strongyloidea</taxon>
        <taxon>Ancylostomatidae</taxon>
        <taxon>Ancylostomatinae</taxon>
        <taxon>Ancylostoma</taxon>
    </lineage>
</organism>
<name>A0A016VC02_9BILA</name>
<comment type="caution">
    <text evidence="2">The sequence shown here is derived from an EMBL/GenBank/DDBJ whole genome shotgun (WGS) entry which is preliminary data.</text>
</comment>
<evidence type="ECO:0000256" key="1">
    <source>
        <dbReference type="SAM" id="MobiDB-lite"/>
    </source>
</evidence>
<evidence type="ECO:0000313" key="3">
    <source>
        <dbReference type="Proteomes" id="UP000024635"/>
    </source>
</evidence>
<protein>
    <submittedName>
        <fullName evidence="2">Uncharacterized protein</fullName>
    </submittedName>
</protein>
<reference evidence="3" key="1">
    <citation type="journal article" date="2015" name="Nat. Genet.">
        <title>The genome and transcriptome of the zoonotic hookworm Ancylostoma ceylanicum identify infection-specific gene families.</title>
        <authorList>
            <person name="Schwarz E.M."/>
            <person name="Hu Y."/>
            <person name="Antoshechkin I."/>
            <person name="Miller M.M."/>
            <person name="Sternberg P.W."/>
            <person name="Aroian R.V."/>
        </authorList>
    </citation>
    <scope>NUCLEOTIDE SEQUENCE</scope>
    <source>
        <strain evidence="3">HY135</strain>
    </source>
</reference>
<feature type="region of interest" description="Disordered" evidence="1">
    <location>
        <begin position="1"/>
        <end position="27"/>
    </location>
</feature>
<dbReference type="EMBL" id="JARK01001348">
    <property type="protein sequence ID" value="EYC24950.1"/>
    <property type="molecule type" value="Genomic_DNA"/>
</dbReference>